<proteinExistence type="predicted"/>
<dbReference type="GO" id="GO:0008270">
    <property type="term" value="F:zinc ion binding"/>
    <property type="evidence" value="ECO:0007669"/>
    <property type="project" value="InterPro"/>
</dbReference>
<dbReference type="GO" id="GO:0003676">
    <property type="term" value="F:nucleic acid binding"/>
    <property type="evidence" value="ECO:0007669"/>
    <property type="project" value="InterPro"/>
</dbReference>
<reference evidence="2 3" key="1">
    <citation type="journal article" date="2020" name="Cell">
        <title>Large-Scale Comparative Analyses of Tick Genomes Elucidate Their Genetic Diversity and Vector Capacities.</title>
        <authorList>
            <consortium name="Tick Genome and Microbiome Consortium (TIGMIC)"/>
            <person name="Jia N."/>
            <person name="Wang J."/>
            <person name="Shi W."/>
            <person name="Du L."/>
            <person name="Sun Y."/>
            <person name="Zhan W."/>
            <person name="Jiang J.F."/>
            <person name="Wang Q."/>
            <person name="Zhang B."/>
            <person name="Ji P."/>
            <person name="Bell-Sakyi L."/>
            <person name="Cui X.M."/>
            <person name="Yuan T.T."/>
            <person name="Jiang B.G."/>
            <person name="Yang W.F."/>
            <person name="Lam T.T."/>
            <person name="Chang Q.C."/>
            <person name="Ding S.J."/>
            <person name="Wang X.J."/>
            <person name="Zhu J.G."/>
            <person name="Ruan X.D."/>
            <person name="Zhao L."/>
            <person name="Wei J.T."/>
            <person name="Ye R.Z."/>
            <person name="Que T.C."/>
            <person name="Du C.H."/>
            <person name="Zhou Y.H."/>
            <person name="Cheng J.X."/>
            <person name="Dai P.F."/>
            <person name="Guo W.B."/>
            <person name="Han X.H."/>
            <person name="Huang E.J."/>
            <person name="Li L.F."/>
            <person name="Wei W."/>
            <person name="Gao Y.C."/>
            <person name="Liu J.Z."/>
            <person name="Shao H.Z."/>
            <person name="Wang X."/>
            <person name="Wang C.C."/>
            <person name="Yang T.C."/>
            <person name="Huo Q.B."/>
            <person name="Li W."/>
            <person name="Chen H.Y."/>
            <person name="Chen S.E."/>
            <person name="Zhou L.G."/>
            <person name="Ni X.B."/>
            <person name="Tian J.H."/>
            <person name="Sheng Y."/>
            <person name="Liu T."/>
            <person name="Pan Y.S."/>
            <person name="Xia L.Y."/>
            <person name="Li J."/>
            <person name="Zhao F."/>
            <person name="Cao W.C."/>
        </authorList>
    </citation>
    <scope>NUCLEOTIDE SEQUENCE [LARGE SCALE GENOMIC DNA]</scope>
    <source>
        <strain evidence="2">HaeL-2018</strain>
    </source>
</reference>
<gene>
    <name evidence="2" type="ORF">HPB48_020602</name>
</gene>
<dbReference type="VEuPathDB" id="VectorBase:HLOH_051109"/>
<organism evidence="2 3">
    <name type="scientific">Haemaphysalis longicornis</name>
    <name type="common">Bush tick</name>
    <dbReference type="NCBI Taxonomy" id="44386"/>
    <lineage>
        <taxon>Eukaryota</taxon>
        <taxon>Metazoa</taxon>
        <taxon>Ecdysozoa</taxon>
        <taxon>Arthropoda</taxon>
        <taxon>Chelicerata</taxon>
        <taxon>Arachnida</taxon>
        <taxon>Acari</taxon>
        <taxon>Parasitiformes</taxon>
        <taxon>Ixodida</taxon>
        <taxon>Ixodoidea</taxon>
        <taxon>Ixodidae</taxon>
        <taxon>Haemaphysalinae</taxon>
        <taxon>Haemaphysalis</taxon>
    </lineage>
</organism>
<dbReference type="Proteomes" id="UP000821853">
    <property type="component" value="Chromosome 8"/>
</dbReference>
<feature type="region of interest" description="Disordered" evidence="1">
    <location>
        <begin position="1"/>
        <end position="21"/>
    </location>
</feature>
<accession>A0A9J6GXR5</accession>
<dbReference type="EMBL" id="JABSTR010000010">
    <property type="protein sequence ID" value="KAH9380051.1"/>
    <property type="molecule type" value="Genomic_DNA"/>
</dbReference>
<comment type="caution">
    <text evidence="2">The sequence shown here is derived from an EMBL/GenBank/DDBJ whole genome shotgun (WGS) entry which is preliminary data.</text>
</comment>
<dbReference type="SUPFAM" id="SSF57756">
    <property type="entry name" value="Retrovirus zinc finger-like domains"/>
    <property type="match status" value="1"/>
</dbReference>
<dbReference type="InterPro" id="IPR036875">
    <property type="entry name" value="Znf_CCHC_sf"/>
</dbReference>
<name>A0A9J6GXR5_HAELO</name>
<evidence type="ECO:0000313" key="3">
    <source>
        <dbReference type="Proteomes" id="UP000821853"/>
    </source>
</evidence>
<sequence>MATDKRDQPNGGGNAPELRKGRIHKQVPRKCFLLDGVGHLATDCRINYEGTKSDLIWQVCDRRGHKTVTCRFKSKDIVASMVSAHAKPAQRPQDTQATGDEVRIVRACTAAMNIRDRMKISEGRRSRY</sequence>
<dbReference type="AlphaFoldDB" id="A0A9J6GXR5"/>
<evidence type="ECO:0000256" key="1">
    <source>
        <dbReference type="SAM" id="MobiDB-lite"/>
    </source>
</evidence>
<protein>
    <submittedName>
        <fullName evidence="2">Uncharacterized protein</fullName>
    </submittedName>
</protein>
<evidence type="ECO:0000313" key="2">
    <source>
        <dbReference type="EMBL" id="KAH9380051.1"/>
    </source>
</evidence>
<keyword evidence="3" id="KW-1185">Reference proteome</keyword>